<name>A0A1R3KJ83_9ROSI</name>
<evidence type="ECO:0000313" key="2">
    <source>
        <dbReference type="Proteomes" id="UP000187203"/>
    </source>
</evidence>
<accession>A0A1R3KJ83</accession>
<proteinExistence type="predicted"/>
<dbReference type="Proteomes" id="UP000187203">
    <property type="component" value="Unassembled WGS sequence"/>
</dbReference>
<sequence length="76" mass="8792">MFKAIMGRSVAVVMMAMRMPSRWVVVPNPIPSITLSKSTMESTIETVPTVEWSPIPPIHHQRFKNMRRAKRSKKDR</sequence>
<reference evidence="2" key="1">
    <citation type="submission" date="2013-09" db="EMBL/GenBank/DDBJ databases">
        <title>Corchorus olitorius genome sequencing.</title>
        <authorList>
            <person name="Alam M."/>
            <person name="Haque M.S."/>
            <person name="Islam M.S."/>
            <person name="Emdad E.M."/>
            <person name="Islam M.M."/>
            <person name="Ahmed B."/>
            <person name="Halim A."/>
            <person name="Hossen Q.M.M."/>
            <person name="Hossain M.Z."/>
            <person name="Ahmed R."/>
            <person name="Khan M.M."/>
            <person name="Islam R."/>
            <person name="Rashid M.M."/>
            <person name="Khan S.A."/>
            <person name="Rahman M.S."/>
            <person name="Alam M."/>
            <person name="Yahiya A.S."/>
            <person name="Khan M.S."/>
            <person name="Azam M.S."/>
            <person name="Haque T."/>
            <person name="Lashkar M.Z.H."/>
            <person name="Akhand A.I."/>
            <person name="Morshed G."/>
            <person name="Roy S."/>
            <person name="Uddin K.S."/>
            <person name="Rabeya T."/>
            <person name="Hossain A.S."/>
            <person name="Chowdhury A."/>
            <person name="Snigdha A.R."/>
            <person name="Mortoza M.S."/>
            <person name="Matin S.A."/>
            <person name="Hoque S.M.E."/>
            <person name="Islam M.K."/>
            <person name="Roy D.K."/>
            <person name="Haider R."/>
            <person name="Moosa M.M."/>
            <person name="Elias S.M."/>
            <person name="Hasan A.M."/>
            <person name="Jahan S."/>
            <person name="Shafiuddin M."/>
            <person name="Mahmood N."/>
            <person name="Shommy N.S."/>
        </authorList>
    </citation>
    <scope>NUCLEOTIDE SEQUENCE [LARGE SCALE GENOMIC DNA]</scope>
    <source>
        <strain evidence="2">cv. O-4</strain>
    </source>
</reference>
<keyword evidence="2" id="KW-1185">Reference proteome</keyword>
<protein>
    <submittedName>
        <fullName evidence="1">Uncharacterized protein</fullName>
    </submittedName>
</protein>
<dbReference type="OrthoDB" id="10479285at2759"/>
<dbReference type="AlphaFoldDB" id="A0A1R3KJ83"/>
<comment type="caution">
    <text evidence="1">The sequence shown here is derived from an EMBL/GenBank/DDBJ whole genome shotgun (WGS) entry which is preliminary data.</text>
</comment>
<gene>
    <name evidence="1" type="ORF">COLO4_07617</name>
</gene>
<dbReference type="EMBL" id="AWUE01013405">
    <property type="protein sequence ID" value="OMP07104.1"/>
    <property type="molecule type" value="Genomic_DNA"/>
</dbReference>
<organism evidence="1 2">
    <name type="scientific">Corchorus olitorius</name>
    <dbReference type="NCBI Taxonomy" id="93759"/>
    <lineage>
        <taxon>Eukaryota</taxon>
        <taxon>Viridiplantae</taxon>
        <taxon>Streptophyta</taxon>
        <taxon>Embryophyta</taxon>
        <taxon>Tracheophyta</taxon>
        <taxon>Spermatophyta</taxon>
        <taxon>Magnoliopsida</taxon>
        <taxon>eudicotyledons</taxon>
        <taxon>Gunneridae</taxon>
        <taxon>Pentapetalae</taxon>
        <taxon>rosids</taxon>
        <taxon>malvids</taxon>
        <taxon>Malvales</taxon>
        <taxon>Malvaceae</taxon>
        <taxon>Grewioideae</taxon>
        <taxon>Apeibeae</taxon>
        <taxon>Corchorus</taxon>
    </lineage>
</organism>
<evidence type="ECO:0000313" key="1">
    <source>
        <dbReference type="EMBL" id="OMP07104.1"/>
    </source>
</evidence>